<dbReference type="RefSeq" id="WP_285340290.1">
    <property type="nucleotide sequence ID" value="NZ_JASITI010000001.1"/>
</dbReference>
<evidence type="ECO:0000313" key="3">
    <source>
        <dbReference type="Proteomes" id="UP001223390"/>
    </source>
</evidence>
<organism evidence="2 3">
    <name type="scientific">Streptomyces katrae</name>
    <dbReference type="NCBI Taxonomy" id="68223"/>
    <lineage>
        <taxon>Bacteria</taxon>
        <taxon>Bacillati</taxon>
        <taxon>Actinomycetota</taxon>
        <taxon>Actinomycetes</taxon>
        <taxon>Kitasatosporales</taxon>
        <taxon>Streptomycetaceae</taxon>
        <taxon>Streptomyces</taxon>
    </lineage>
</organism>
<gene>
    <name evidence="2" type="ORF">QEZ40_000283</name>
</gene>
<keyword evidence="3" id="KW-1185">Reference proteome</keyword>
<name>A0ABT7GLG5_9ACTN</name>
<sequence length="197" mass="21325">MTQSDPSASAAVPGQREIAGRLAAFLRAADTALDSWDLYSNEHTDLDGWPYDPEAYDGRKAERDRAVWAAFSPLREEVGVLLDAAEADLGRIPVSSVAQRWAWQLGQLRDALDRIEAAGTEYRKLLTAHPQASSEGRHAAVDARNAEAWNALYSWSVHARAVLAIRTTAVRAATGPRHAATPPPPSPPATAGHSTRR</sequence>
<reference evidence="2 3" key="1">
    <citation type="submission" date="2023-05" db="EMBL/GenBank/DDBJ databases">
        <title>Sequencing and Assembly of Streptomyces sp. NP73.</title>
        <authorList>
            <person name="Konwar A.N."/>
            <person name="Saikia K."/>
            <person name="Thakur D."/>
        </authorList>
    </citation>
    <scope>NUCLEOTIDE SEQUENCE [LARGE SCALE GENOMIC DNA]</scope>
    <source>
        <strain evidence="2 3">NP73</strain>
    </source>
</reference>
<comment type="caution">
    <text evidence="2">The sequence shown here is derived from an EMBL/GenBank/DDBJ whole genome shotgun (WGS) entry which is preliminary data.</text>
</comment>
<evidence type="ECO:0000313" key="2">
    <source>
        <dbReference type="EMBL" id="MDK9494411.1"/>
    </source>
</evidence>
<evidence type="ECO:0000256" key="1">
    <source>
        <dbReference type="SAM" id="MobiDB-lite"/>
    </source>
</evidence>
<feature type="region of interest" description="Disordered" evidence="1">
    <location>
        <begin position="173"/>
        <end position="197"/>
    </location>
</feature>
<protein>
    <submittedName>
        <fullName evidence="2">Uncharacterized protein</fullName>
    </submittedName>
</protein>
<accession>A0ABT7GLG5</accession>
<dbReference type="EMBL" id="JASITI010000001">
    <property type="protein sequence ID" value="MDK9494411.1"/>
    <property type="molecule type" value="Genomic_DNA"/>
</dbReference>
<dbReference type="Proteomes" id="UP001223390">
    <property type="component" value="Unassembled WGS sequence"/>
</dbReference>
<proteinExistence type="predicted"/>